<dbReference type="AlphaFoldDB" id="A0A0C2D0H1"/>
<organism evidence="1 2">
    <name type="scientific">Ancylostoma duodenale</name>
    <dbReference type="NCBI Taxonomy" id="51022"/>
    <lineage>
        <taxon>Eukaryota</taxon>
        <taxon>Metazoa</taxon>
        <taxon>Ecdysozoa</taxon>
        <taxon>Nematoda</taxon>
        <taxon>Chromadorea</taxon>
        <taxon>Rhabditida</taxon>
        <taxon>Rhabditina</taxon>
        <taxon>Rhabditomorpha</taxon>
        <taxon>Strongyloidea</taxon>
        <taxon>Ancylostomatidae</taxon>
        <taxon>Ancylostomatinae</taxon>
        <taxon>Ancylostoma</taxon>
    </lineage>
</organism>
<dbReference type="EMBL" id="KN737156">
    <property type="protein sequence ID" value="KIH55542.1"/>
    <property type="molecule type" value="Genomic_DNA"/>
</dbReference>
<sequence>MDNKCMRGHKRFEKKLQVCQGSSEEAMRRYVGHFPSALEEIRALTDEFYDYGCEKRRGQIARNVEKHDRPRATSDDVPERVCTLMDGSNYLQYSNSGLYIYYLKETIKVADG</sequence>
<accession>A0A0C2D0H1</accession>
<dbReference type="OrthoDB" id="5848938at2759"/>
<evidence type="ECO:0000313" key="2">
    <source>
        <dbReference type="Proteomes" id="UP000054047"/>
    </source>
</evidence>
<protein>
    <submittedName>
        <fullName evidence="1">Uncharacterized protein</fullName>
    </submittedName>
</protein>
<name>A0A0C2D0H1_9BILA</name>
<evidence type="ECO:0000313" key="1">
    <source>
        <dbReference type="EMBL" id="KIH55542.1"/>
    </source>
</evidence>
<proteinExistence type="predicted"/>
<reference evidence="1 2" key="1">
    <citation type="submission" date="2013-12" db="EMBL/GenBank/DDBJ databases">
        <title>Draft genome of the parsitic nematode Ancylostoma duodenale.</title>
        <authorList>
            <person name="Mitreva M."/>
        </authorList>
    </citation>
    <scope>NUCLEOTIDE SEQUENCE [LARGE SCALE GENOMIC DNA]</scope>
    <source>
        <strain evidence="1 2">Zhejiang</strain>
    </source>
</reference>
<gene>
    <name evidence="1" type="ORF">ANCDUO_14301</name>
</gene>
<dbReference type="Proteomes" id="UP000054047">
    <property type="component" value="Unassembled WGS sequence"/>
</dbReference>
<keyword evidence="2" id="KW-1185">Reference proteome</keyword>